<evidence type="ECO:0000256" key="9">
    <source>
        <dbReference type="PIRSR" id="PIRSR618044-2"/>
    </source>
</evidence>
<feature type="domain" description="Peptidoglycan binding-like" evidence="13">
    <location>
        <begin position="361"/>
        <end position="418"/>
    </location>
</feature>
<dbReference type="GO" id="GO:0006508">
    <property type="term" value="P:proteolysis"/>
    <property type="evidence" value="ECO:0007669"/>
    <property type="project" value="InterPro"/>
</dbReference>
<keyword evidence="15" id="KW-0121">Carboxypeptidase</keyword>
<dbReference type="InterPro" id="IPR012338">
    <property type="entry name" value="Beta-lactam/transpept-like"/>
</dbReference>
<reference evidence="15 16" key="1">
    <citation type="submission" date="2019-02" db="EMBL/GenBank/DDBJ databases">
        <title>Deep-cultivation of Planctomycetes and their phenomic and genomic characterization uncovers novel biology.</title>
        <authorList>
            <person name="Wiegand S."/>
            <person name="Jogler M."/>
            <person name="Boedeker C."/>
            <person name="Pinto D."/>
            <person name="Vollmers J."/>
            <person name="Rivas-Marin E."/>
            <person name="Kohn T."/>
            <person name="Peeters S.H."/>
            <person name="Heuer A."/>
            <person name="Rast P."/>
            <person name="Oberbeckmann S."/>
            <person name="Bunk B."/>
            <person name="Jeske O."/>
            <person name="Meyerdierks A."/>
            <person name="Storesund J.E."/>
            <person name="Kallscheuer N."/>
            <person name="Luecker S."/>
            <person name="Lage O.M."/>
            <person name="Pohl T."/>
            <person name="Merkel B.J."/>
            <person name="Hornburger P."/>
            <person name="Mueller R.-W."/>
            <person name="Bruemmer F."/>
            <person name="Labrenz M."/>
            <person name="Spormann A.M."/>
            <person name="Op Den Camp H."/>
            <person name="Overmann J."/>
            <person name="Amann R."/>
            <person name="Jetten M.S.M."/>
            <person name="Mascher T."/>
            <person name="Medema M.H."/>
            <person name="Devos D.P."/>
            <person name="Kaster A.-K."/>
            <person name="Ovreas L."/>
            <person name="Rohde M."/>
            <person name="Galperin M.Y."/>
            <person name="Jogler C."/>
        </authorList>
    </citation>
    <scope>NUCLEOTIDE SEQUENCE [LARGE SCALE GENOMIC DNA]</scope>
    <source>
        <strain evidence="15 16">Pla111</strain>
    </source>
</reference>
<evidence type="ECO:0000256" key="7">
    <source>
        <dbReference type="ARBA" id="ARBA00023316"/>
    </source>
</evidence>
<dbReference type="OrthoDB" id="9791132at2"/>
<dbReference type="Pfam" id="PF13354">
    <property type="entry name" value="Beta-lactamase2"/>
    <property type="match status" value="1"/>
</dbReference>
<evidence type="ECO:0000256" key="2">
    <source>
        <dbReference type="ARBA" id="ARBA00007164"/>
    </source>
</evidence>
<evidence type="ECO:0000313" key="15">
    <source>
        <dbReference type="EMBL" id="TWT48821.1"/>
    </source>
</evidence>
<feature type="active site" description="Proton acceptor" evidence="8">
    <location>
        <position position="485"/>
    </location>
</feature>
<dbReference type="PANTHER" id="PTHR35333:SF4">
    <property type="entry name" value="SLR0121 PROTEIN"/>
    <property type="match status" value="1"/>
</dbReference>
<evidence type="ECO:0000259" key="13">
    <source>
        <dbReference type="Pfam" id="PF01471"/>
    </source>
</evidence>
<dbReference type="GO" id="GO:0008800">
    <property type="term" value="F:beta-lactamase activity"/>
    <property type="evidence" value="ECO:0007669"/>
    <property type="project" value="UniProtKB-EC"/>
</dbReference>
<feature type="region of interest" description="Disordered" evidence="11">
    <location>
        <begin position="423"/>
        <end position="452"/>
    </location>
</feature>
<dbReference type="GO" id="GO:0008360">
    <property type="term" value="P:regulation of cell shape"/>
    <property type="evidence" value="ECO:0007669"/>
    <property type="project" value="UniProtKB-KW"/>
</dbReference>
<dbReference type="GO" id="GO:0009002">
    <property type="term" value="F:serine-type D-Ala-D-Ala carboxypeptidase activity"/>
    <property type="evidence" value="ECO:0007669"/>
    <property type="project" value="UniProtKB-EC"/>
</dbReference>
<gene>
    <name evidence="15" type="primary">dacF</name>
    <name evidence="15" type="ORF">Pla111_05970</name>
</gene>
<organism evidence="15 16">
    <name type="scientific">Botrimarina hoheduenensis</name>
    <dbReference type="NCBI Taxonomy" id="2528000"/>
    <lineage>
        <taxon>Bacteria</taxon>
        <taxon>Pseudomonadati</taxon>
        <taxon>Planctomycetota</taxon>
        <taxon>Planctomycetia</taxon>
        <taxon>Pirellulales</taxon>
        <taxon>Lacipirellulaceae</taxon>
        <taxon>Botrimarina</taxon>
    </lineage>
</organism>
<evidence type="ECO:0000256" key="1">
    <source>
        <dbReference type="ARBA" id="ARBA00001526"/>
    </source>
</evidence>
<dbReference type="SUPFAM" id="SSF47090">
    <property type="entry name" value="PGBD-like"/>
    <property type="match status" value="1"/>
</dbReference>
<keyword evidence="7" id="KW-0961">Cell wall biogenesis/degradation</keyword>
<evidence type="ECO:0000256" key="8">
    <source>
        <dbReference type="PIRSR" id="PIRSR618044-1"/>
    </source>
</evidence>
<feature type="domain" description="Beta-lactamase class A catalytic" evidence="14">
    <location>
        <begin position="76"/>
        <end position="310"/>
    </location>
</feature>
<dbReference type="InterPro" id="IPR036365">
    <property type="entry name" value="PGBD-like_sf"/>
</dbReference>
<dbReference type="InterPro" id="IPR018044">
    <property type="entry name" value="Peptidase_S11"/>
</dbReference>
<dbReference type="EMBL" id="SJPH01000001">
    <property type="protein sequence ID" value="TWT48821.1"/>
    <property type="molecule type" value="Genomic_DNA"/>
</dbReference>
<dbReference type="InterPro" id="IPR000871">
    <property type="entry name" value="Beta-lactam_class-A"/>
</dbReference>
<accession>A0A5C5WFD3</accession>
<keyword evidence="16" id="KW-1185">Reference proteome</keyword>
<feature type="binding site" evidence="9">
    <location>
        <position position="664"/>
    </location>
    <ligand>
        <name>substrate</name>
    </ligand>
</feature>
<dbReference type="GO" id="GO:0030655">
    <property type="term" value="P:beta-lactam antibiotic catabolic process"/>
    <property type="evidence" value="ECO:0007669"/>
    <property type="project" value="InterPro"/>
</dbReference>
<dbReference type="InterPro" id="IPR002477">
    <property type="entry name" value="Peptidoglycan-bd-like"/>
</dbReference>
<evidence type="ECO:0000256" key="4">
    <source>
        <dbReference type="ARBA" id="ARBA00022801"/>
    </source>
</evidence>
<evidence type="ECO:0000256" key="11">
    <source>
        <dbReference type="SAM" id="MobiDB-lite"/>
    </source>
</evidence>
<dbReference type="Pfam" id="PF01471">
    <property type="entry name" value="PG_binding_1"/>
    <property type="match status" value="1"/>
</dbReference>
<comment type="caution">
    <text evidence="15">The sequence shown here is derived from an EMBL/GenBank/DDBJ whole genome shotgun (WGS) entry which is preliminary data.</text>
</comment>
<keyword evidence="5" id="KW-0133">Cell shape</keyword>
<dbReference type="EC" id="3.4.16.4" evidence="15"/>
<feature type="domain" description="Peptidase S11 D-alanyl-D-alanine carboxypeptidase A N-terminal" evidence="12">
    <location>
        <begin position="450"/>
        <end position="693"/>
    </location>
</feature>
<dbReference type="Gene3D" id="1.10.101.10">
    <property type="entry name" value="PGBD-like superfamily/PGBD"/>
    <property type="match status" value="1"/>
</dbReference>
<dbReference type="PRINTS" id="PR00725">
    <property type="entry name" value="DADACBPTASE1"/>
</dbReference>
<sequence length="717" mass="76978" precursor="true">MMEVDPIAPPHSDLSATMPHKFSLCWVAVAVWLLVAVSAEAKNPQPKNSADPTATQTVLQAALAPMIDAHRGTVAVRFEHLVTGDAYAYQADQQMPSASLIKLPVMMAAYEAAARGALSLDERCVFEEADKTPGSGLLSTHLSPGAQLSLRDMIRLMIGWSDNAATNVVIERVGIKAVNDLMDRLGCPHTRLNSLVFKRETSIAPELSAKYGLGVMCPKETVLLLKRLAEDDPFAAGIGKGYGKADAAAVKEMSEEMREHLRACQSTSMAPRLLPDGVVIAHKTGSVADARCDAGIIESPVGPIAYCVMTADNVDQSWSDENEAAKLIAEVTKAAYDRFLKPDGEVEAPRVARVLRMGSDGEMVENLQRTLNRRMKPSPELGVDGDFGPNTVRAVQRFQTNVGLEPSGVVDSEFWKALGPLVLKDDPAPPPEEVNAGPQQRQPADPLSGPPTTTCKAWAIADAESGKVLWGYNEGLTRDPASTTKIMTAYLVTKLAEENADVLSEVITFSERADNTTGSTADVRVGERVSTGELLYGLMLPSGNDASVAFAEHFGNRFPAVEGKPNGGSPYERFVQAMNAAANELGMSGTGYRNTHGLTDEGHVTTAADLVKLAHAAMKYETFRRVVGTPRRGATLGSVDGYQRNTVWNNSNQLLRLEGFYGVKTGTTGPAGACLVAAGQRDDKPLIVVVLGSTSGDARYVDSRNLFRWAWKELNAK</sequence>
<dbReference type="Gene3D" id="3.40.710.10">
    <property type="entry name" value="DD-peptidase/beta-lactamase superfamily"/>
    <property type="match status" value="2"/>
</dbReference>
<protein>
    <submittedName>
        <fullName evidence="15">D-alanyl-D-alanine carboxypeptidase DacF</fullName>
        <ecNumber evidence="15">3.4.16.4</ecNumber>
    </submittedName>
</protein>
<dbReference type="GO" id="GO:0009252">
    <property type="term" value="P:peptidoglycan biosynthetic process"/>
    <property type="evidence" value="ECO:0007669"/>
    <property type="project" value="UniProtKB-KW"/>
</dbReference>
<dbReference type="InterPro" id="IPR036366">
    <property type="entry name" value="PGBDSf"/>
</dbReference>
<dbReference type="GO" id="GO:0046677">
    <property type="term" value="P:response to antibiotic"/>
    <property type="evidence" value="ECO:0007669"/>
    <property type="project" value="InterPro"/>
</dbReference>
<keyword evidence="15" id="KW-0645">Protease</keyword>
<evidence type="ECO:0000256" key="5">
    <source>
        <dbReference type="ARBA" id="ARBA00022960"/>
    </source>
</evidence>
<proteinExistence type="inferred from homology"/>
<evidence type="ECO:0000313" key="16">
    <source>
        <dbReference type="Proteomes" id="UP000318995"/>
    </source>
</evidence>
<dbReference type="GO" id="GO:0071555">
    <property type="term" value="P:cell wall organization"/>
    <property type="evidence" value="ECO:0007669"/>
    <property type="project" value="UniProtKB-KW"/>
</dbReference>
<evidence type="ECO:0000259" key="14">
    <source>
        <dbReference type="Pfam" id="PF13354"/>
    </source>
</evidence>
<feature type="active site" evidence="8">
    <location>
        <position position="542"/>
    </location>
</feature>
<keyword evidence="6" id="KW-0573">Peptidoglycan synthesis</keyword>
<evidence type="ECO:0000256" key="6">
    <source>
        <dbReference type="ARBA" id="ARBA00022984"/>
    </source>
</evidence>
<comment type="catalytic activity">
    <reaction evidence="1">
        <text>a beta-lactam + H2O = a substituted beta-amino acid</text>
        <dbReference type="Rhea" id="RHEA:20401"/>
        <dbReference type="ChEBI" id="CHEBI:15377"/>
        <dbReference type="ChEBI" id="CHEBI:35627"/>
        <dbReference type="ChEBI" id="CHEBI:140347"/>
        <dbReference type="EC" id="3.5.2.6"/>
    </reaction>
</comment>
<dbReference type="InterPro" id="IPR045155">
    <property type="entry name" value="Beta-lactam_cat"/>
</dbReference>
<dbReference type="PANTHER" id="PTHR35333">
    <property type="entry name" value="BETA-LACTAMASE"/>
    <property type="match status" value="1"/>
</dbReference>
<dbReference type="InterPro" id="IPR001967">
    <property type="entry name" value="Peptidase_S11_N"/>
</dbReference>
<keyword evidence="4 15" id="KW-0378">Hydrolase</keyword>
<comment type="similarity">
    <text evidence="2 10">Belongs to the peptidase S11 family.</text>
</comment>
<name>A0A5C5WFD3_9BACT</name>
<feature type="active site" description="Acyl-ester intermediate" evidence="8">
    <location>
        <position position="482"/>
    </location>
</feature>
<evidence type="ECO:0000256" key="3">
    <source>
        <dbReference type="ARBA" id="ARBA00022729"/>
    </source>
</evidence>
<dbReference type="AlphaFoldDB" id="A0A5C5WFD3"/>
<evidence type="ECO:0000259" key="12">
    <source>
        <dbReference type="Pfam" id="PF00768"/>
    </source>
</evidence>
<dbReference type="Pfam" id="PF00768">
    <property type="entry name" value="Peptidase_S11"/>
    <property type="match status" value="1"/>
</dbReference>
<keyword evidence="3" id="KW-0732">Signal</keyword>
<evidence type="ECO:0000256" key="10">
    <source>
        <dbReference type="RuleBase" id="RU004016"/>
    </source>
</evidence>
<dbReference type="Proteomes" id="UP000318995">
    <property type="component" value="Unassembled WGS sequence"/>
</dbReference>
<dbReference type="SUPFAM" id="SSF56601">
    <property type="entry name" value="beta-lactamase/transpeptidase-like"/>
    <property type="match status" value="2"/>
</dbReference>